<dbReference type="Pfam" id="PF06985">
    <property type="entry name" value="HET"/>
    <property type="match status" value="1"/>
</dbReference>
<dbReference type="PANTHER" id="PTHR24148">
    <property type="entry name" value="ANKYRIN REPEAT DOMAIN-CONTAINING PROTEIN 39 HOMOLOG-RELATED"/>
    <property type="match status" value="1"/>
</dbReference>
<dbReference type="InterPro" id="IPR010730">
    <property type="entry name" value="HET"/>
</dbReference>
<keyword evidence="4" id="KW-1185">Reference proteome</keyword>
<sequence length="689" mass="77422">MATFKVLPRTNSDQTLSEKPTLRAKAVLLSTPPSTPPPTYESPDSKADNRADSKPRNGYQYKPLPTYAGTTLIRVIELLPKPKDSAALTCRIRTVDLAEKPDYEAISYCWGPPVFDQKLVIENEGVISITKSLQGALKHLRRVDGVRTIWADAVCINQQDVEERNAQVQLMRDIYRSCKGVIAWLGPSSTMTDLGMDTVPRVLAAIRKKQMARDGERLRHLTDDMLIRYGFPLRNSWVLHCIFSIFERPWFRRVWIIQELALAPRALLLCGRRWVNWQDFVTVTSEIWGNLVTYSQSQAVMTGRYFADLLIQPTKEEVALGITPQLLQLVARAGATLATDSRDKVFALIGLAEERGEAGVLGTPDYLLPAEEVYKRFVVDHIARYGNLDVLSVVHRTAEDSTDASMPTWVPDLSELSTSDPITRLDKVVLEDHPNVLFTPDVPQFAATRGSTTILQPTTNPAILQLRGTRIDTITSVGHTMRHRNEDEDASEYSQRVRNTFASWEHVIRARSRKKYFTHESMLQVYWQTMHGGMTKATYEICKGDFATDYVKPLAPYRRLTFGRQVQSRNVFSALERLSGILSDVESFVRVQCGEAAISDLVVPGITNCRKMGKTASGRVALLPGLAQMGDEIVLLEGGKVPFVVRRSVPYVVRQGGPETWMLVGEAYVHGIMYGEAWEESAVRPMCFE</sequence>
<proteinExistence type="predicted"/>
<evidence type="ECO:0000259" key="2">
    <source>
        <dbReference type="Pfam" id="PF06985"/>
    </source>
</evidence>
<protein>
    <submittedName>
        <fullName evidence="3">HET-domain-containing protein</fullName>
    </submittedName>
</protein>
<dbReference type="AlphaFoldDB" id="A0A6A6UNL6"/>
<dbReference type="Proteomes" id="UP000799302">
    <property type="component" value="Unassembled WGS sequence"/>
</dbReference>
<feature type="compositionally biased region" description="Basic and acidic residues" evidence="1">
    <location>
        <begin position="43"/>
        <end position="55"/>
    </location>
</feature>
<feature type="domain" description="Heterokaryon incompatibility" evidence="2">
    <location>
        <begin position="103"/>
        <end position="259"/>
    </location>
</feature>
<organism evidence="3 4">
    <name type="scientific">Microthyrium microscopicum</name>
    <dbReference type="NCBI Taxonomy" id="703497"/>
    <lineage>
        <taxon>Eukaryota</taxon>
        <taxon>Fungi</taxon>
        <taxon>Dikarya</taxon>
        <taxon>Ascomycota</taxon>
        <taxon>Pezizomycotina</taxon>
        <taxon>Dothideomycetes</taxon>
        <taxon>Dothideomycetes incertae sedis</taxon>
        <taxon>Microthyriales</taxon>
        <taxon>Microthyriaceae</taxon>
        <taxon>Microthyrium</taxon>
    </lineage>
</organism>
<reference evidence="3" key="1">
    <citation type="journal article" date="2020" name="Stud. Mycol.">
        <title>101 Dothideomycetes genomes: a test case for predicting lifestyles and emergence of pathogens.</title>
        <authorList>
            <person name="Haridas S."/>
            <person name="Albert R."/>
            <person name="Binder M."/>
            <person name="Bloem J."/>
            <person name="Labutti K."/>
            <person name="Salamov A."/>
            <person name="Andreopoulos B."/>
            <person name="Baker S."/>
            <person name="Barry K."/>
            <person name="Bills G."/>
            <person name="Bluhm B."/>
            <person name="Cannon C."/>
            <person name="Castanera R."/>
            <person name="Culley D."/>
            <person name="Daum C."/>
            <person name="Ezra D."/>
            <person name="Gonzalez J."/>
            <person name="Henrissat B."/>
            <person name="Kuo A."/>
            <person name="Liang C."/>
            <person name="Lipzen A."/>
            <person name="Lutzoni F."/>
            <person name="Magnuson J."/>
            <person name="Mondo S."/>
            <person name="Nolan M."/>
            <person name="Ohm R."/>
            <person name="Pangilinan J."/>
            <person name="Park H.-J."/>
            <person name="Ramirez L."/>
            <person name="Alfaro M."/>
            <person name="Sun H."/>
            <person name="Tritt A."/>
            <person name="Yoshinaga Y."/>
            <person name="Zwiers L.-H."/>
            <person name="Turgeon B."/>
            <person name="Goodwin S."/>
            <person name="Spatafora J."/>
            <person name="Crous P."/>
            <person name="Grigoriev I."/>
        </authorList>
    </citation>
    <scope>NUCLEOTIDE SEQUENCE</scope>
    <source>
        <strain evidence="3">CBS 115976</strain>
    </source>
</reference>
<name>A0A6A6UNL6_9PEZI</name>
<dbReference type="OrthoDB" id="5416609at2759"/>
<dbReference type="Pfam" id="PF26639">
    <property type="entry name" value="Het-6_barrel"/>
    <property type="match status" value="1"/>
</dbReference>
<dbReference type="EMBL" id="MU004231">
    <property type="protein sequence ID" value="KAF2673832.1"/>
    <property type="molecule type" value="Genomic_DNA"/>
</dbReference>
<evidence type="ECO:0000313" key="3">
    <source>
        <dbReference type="EMBL" id="KAF2673832.1"/>
    </source>
</evidence>
<evidence type="ECO:0000256" key="1">
    <source>
        <dbReference type="SAM" id="MobiDB-lite"/>
    </source>
</evidence>
<dbReference type="InterPro" id="IPR052895">
    <property type="entry name" value="HetReg/Transcr_Mod"/>
</dbReference>
<feature type="region of interest" description="Disordered" evidence="1">
    <location>
        <begin position="1"/>
        <end position="60"/>
    </location>
</feature>
<accession>A0A6A6UNL6</accession>
<dbReference type="PANTHER" id="PTHR24148:SF64">
    <property type="entry name" value="HETEROKARYON INCOMPATIBILITY DOMAIN-CONTAINING PROTEIN"/>
    <property type="match status" value="1"/>
</dbReference>
<evidence type="ECO:0000313" key="4">
    <source>
        <dbReference type="Proteomes" id="UP000799302"/>
    </source>
</evidence>
<gene>
    <name evidence="3" type="ORF">BT63DRAFT_410786</name>
</gene>
<feature type="compositionally biased region" description="Polar residues" evidence="1">
    <location>
        <begin position="9"/>
        <end position="18"/>
    </location>
</feature>